<dbReference type="PANTHER" id="PTHR36513">
    <property type="entry name" value="ABC TRANSMEMBRANE TYPE-1 DOMAIN-CONTAINING PROTEIN"/>
    <property type="match status" value="1"/>
</dbReference>
<sequence length="327" mass="36482">MDYIFTVRRIRNGQFQPEPGNNSFLIVPPDADDILPEHRVGGPAKKMPDTWARRVLHESKLDHVPEGQPNRGDIVVHVHGFNVSTKKMLRRHRLLAKGLRDQGFEGVVVSYDWPSADKALNYLEDRTDAKITAIRLVDSGITGFVQRQTPDCPINMHIVAHSMGAYVVREAFDDADDRRMVAANAWNVSQVLLMSADVSAASMCELAGKSSSLYRHCTRLTNYNNPHDSALSLSNMKRVGVAPRVGRVGLPETAPTKAVNVDCGAYFEANRGVFTEIEYGQHTWYYHDQTFMRDAYETILGVSDRARLPTRALALPAGLTNRLALIV</sequence>
<dbReference type="Gene3D" id="3.40.50.1820">
    <property type="entry name" value="alpha/beta hydrolase"/>
    <property type="match status" value="1"/>
</dbReference>
<name>A0A850Q499_9RHOB</name>
<dbReference type="Pfam" id="PF05990">
    <property type="entry name" value="DUF900"/>
    <property type="match status" value="1"/>
</dbReference>
<evidence type="ECO:0000313" key="1">
    <source>
        <dbReference type="EMBL" id="NVO21898.1"/>
    </source>
</evidence>
<accession>A0A850Q499</accession>
<keyword evidence="1" id="KW-0378">Hydrolase</keyword>
<protein>
    <submittedName>
        <fullName evidence="1">Alpha/beta fold hydrolase</fullName>
    </submittedName>
</protein>
<dbReference type="Proteomes" id="UP000592216">
    <property type="component" value="Unassembled WGS sequence"/>
</dbReference>
<evidence type="ECO:0000313" key="2">
    <source>
        <dbReference type="Proteomes" id="UP000592216"/>
    </source>
</evidence>
<dbReference type="InterPro" id="IPR010297">
    <property type="entry name" value="DUF900_hydrolase"/>
</dbReference>
<comment type="caution">
    <text evidence="1">The sequence shown here is derived from an EMBL/GenBank/DDBJ whole genome shotgun (WGS) entry which is preliminary data.</text>
</comment>
<dbReference type="RefSeq" id="WP_177156375.1">
    <property type="nucleotide sequence ID" value="NZ_JABCJE010000001.1"/>
</dbReference>
<dbReference type="InterPro" id="IPR029058">
    <property type="entry name" value="AB_hydrolase_fold"/>
</dbReference>
<dbReference type="PANTHER" id="PTHR36513:SF1">
    <property type="entry name" value="TRANSMEMBRANE PROTEIN"/>
    <property type="match status" value="1"/>
</dbReference>
<dbReference type="EMBL" id="JABCJE010000001">
    <property type="protein sequence ID" value="NVO21898.1"/>
    <property type="molecule type" value="Genomic_DNA"/>
</dbReference>
<proteinExistence type="predicted"/>
<dbReference type="SUPFAM" id="SSF53474">
    <property type="entry name" value="alpha/beta-Hydrolases"/>
    <property type="match status" value="1"/>
</dbReference>
<organism evidence="1 2">
    <name type="scientific">Donghicola mangrovi</name>
    <dbReference type="NCBI Taxonomy" id="2729614"/>
    <lineage>
        <taxon>Bacteria</taxon>
        <taxon>Pseudomonadati</taxon>
        <taxon>Pseudomonadota</taxon>
        <taxon>Alphaproteobacteria</taxon>
        <taxon>Rhodobacterales</taxon>
        <taxon>Roseobacteraceae</taxon>
        <taxon>Donghicola</taxon>
    </lineage>
</organism>
<dbReference type="AlphaFoldDB" id="A0A850Q499"/>
<gene>
    <name evidence="1" type="ORF">HJ536_00885</name>
</gene>
<dbReference type="GO" id="GO:0016787">
    <property type="term" value="F:hydrolase activity"/>
    <property type="evidence" value="ECO:0007669"/>
    <property type="project" value="UniProtKB-KW"/>
</dbReference>
<reference evidence="1 2" key="1">
    <citation type="submission" date="2020-04" db="EMBL/GenBank/DDBJ databases">
        <title>Donghicola sp., a member of the Rhodobacteraceae family isolated from mangrove forest in Thailand.</title>
        <authorList>
            <person name="Charoenyingcharoen P."/>
            <person name="Yukphan P."/>
        </authorList>
    </citation>
    <scope>NUCLEOTIDE SEQUENCE [LARGE SCALE GENOMIC DNA]</scope>
    <source>
        <strain evidence="1 2">B5-SW-15</strain>
    </source>
</reference>